<dbReference type="GO" id="GO:0016627">
    <property type="term" value="F:oxidoreductase activity, acting on the CH-CH group of donors"/>
    <property type="evidence" value="ECO:0007669"/>
    <property type="project" value="TreeGrafter"/>
</dbReference>
<dbReference type="GO" id="GO:0005829">
    <property type="term" value="C:cytosol"/>
    <property type="evidence" value="ECO:0007669"/>
    <property type="project" value="TreeGrafter"/>
</dbReference>
<sequence length="139" mass="15948">MLDEKILSILSRKNFASIATIMPNGYPHVTHVWIDYDQEHNILINTAIGRLKERNTRTNKQVAISIVDSKNPYETVSIMGVIIGKITKGAQDHFDKLAKKYLNLDKYPIINSNEQRVILKIKPEKIFYNLIPLEAKESV</sequence>
<name>A0A484I4S4_9ARCH</name>
<dbReference type="RefSeq" id="WP_134482740.1">
    <property type="nucleotide sequence ID" value="NZ_LR216287.1"/>
</dbReference>
<keyword evidence="1" id="KW-0560">Oxidoreductase</keyword>
<gene>
    <name evidence="3" type="ORF">NFRAN_0334</name>
</gene>
<dbReference type="OrthoDB" id="10511at2157"/>
<protein>
    <submittedName>
        <fullName evidence="3">Pyridoxamine 5'-phosphate oxidase</fullName>
    </submittedName>
</protein>
<dbReference type="InterPro" id="IPR011576">
    <property type="entry name" value="Pyridox_Oxase_N"/>
</dbReference>
<dbReference type="GO" id="GO:0070967">
    <property type="term" value="F:coenzyme F420 binding"/>
    <property type="evidence" value="ECO:0007669"/>
    <property type="project" value="TreeGrafter"/>
</dbReference>
<dbReference type="SUPFAM" id="SSF50475">
    <property type="entry name" value="FMN-binding split barrel"/>
    <property type="match status" value="1"/>
</dbReference>
<dbReference type="GeneID" id="39419885"/>
<accession>A0A484I4S4</accession>
<dbReference type="Gene3D" id="2.30.110.10">
    <property type="entry name" value="Electron Transport, Fmn-binding Protein, Chain A"/>
    <property type="match status" value="1"/>
</dbReference>
<dbReference type="EMBL" id="LR216287">
    <property type="protein sequence ID" value="VFJ12655.1"/>
    <property type="molecule type" value="Genomic_DNA"/>
</dbReference>
<proteinExistence type="predicted"/>
<dbReference type="KEGG" id="nfn:NFRAN_0334"/>
<evidence type="ECO:0000313" key="4">
    <source>
        <dbReference type="Proteomes" id="UP000294299"/>
    </source>
</evidence>
<organism evidence="3 4">
    <name type="scientific">Candidatus Nitrosocosmicus franklandianus</name>
    <dbReference type="NCBI Taxonomy" id="1798806"/>
    <lineage>
        <taxon>Archaea</taxon>
        <taxon>Nitrososphaerota</taxon>
        <taxon>Nitrososphaeria</taxon>
        <taxon>Nitrososphaerales</taxon>
        <taxon>Nitrososphaeraceae</taxon>
        <taxon>Candidatus Nitrosocosmicus</taxon>
    </lineage>
</organism>
<keyword evidence="4" id="KW-1185">Reference proteome</keyword>
<dbReference type="PANTHER" id="PTHR35176">
    <property type="entry name" value="HEME OXYGENASE HI_0854-RELATED"/>
    <property type="match status" value="1"/>
</dbReference>
<dbReference type="AlphaFoldDB" id="A0A484I4S4"/>
<dbReference type="PANTHER" id="PTHR35176:SF6">
    <property type="entry name" value="HEME OXYGENASE HI_0854-RELATED"/>
    <property type="match status" value="1"/>
</dbReference>
<evidence type="ECO:0000256" key="1">
    <source>
        <dbReference type="ARBA" id="ARBA00023002"/>
    </source>
</evidence>
<dbReference type="InterPro" id="IPR052019">
    <property type="entry name" value="F420H2_bilvrd_red/Heme_oxyg"/>
</dbReference>
<evidence type="ECO:0000313" key="3">
    <source>
        <dbReference type="EMBL" id="VFJ12655.1"/>
    </source>
</evidence>
<evidence type="ECO:0000259" key="2">
    <source>
        <dbReference type="Pfam" id="PF01243"/>
    </source>
</evidence>
<feature type="domain" description="Pyridoxamine 5'-phosphate oxidase N-terminal" evidence="2">
    <location>
        <begin position="2"/>
        <end position="128"/>
    </location>
</feature>
<dbReference type="Proteomes" id="UP000294299">
    <property type="component" value="Chromosome NFRAN"/>
</dbReference>
<dbReference type="InterPro" id="IPR012349">
    <property type="entry name" value="Split_barrel_FMN-bd"/>
</dbReference>
<dbReference type="Pfam" id="PF01243">
    <property type="entry name" value="PNPOx_N"/>
    <property type="match status" value="1"/>
</dbReference>
<reference evidence="3 4" key="1">
    <citation type="submission" date="2019-02" db="EMBL/GenBank/DDBJ databases">
        <authorList>
            <person name="Lehtovirta-Morley E L."/>
        </authorList>
    </citation>
    <scope>NUCLEOTIDE SEQUENCE [LARGE SCALE GENOMIC DNA]</scope>
    <source>
        <strain evidence="3">NFRAN1</strain>
    </source>
</reference>